<evidence type="ECO:0000259" key="2">
    <source>
        <dbReference type="Pfam" id="PF04892"/>
    </source>
</evidence>
<sequence>MTPSDRVARLRADAAADLVVASRHTRQRRGWLVVLTVVYAAVLAVVLFWPVHVDGEGGLLRFDVALELLARLGVPQWARYLLVETASNVVLFVPLGALWAAWAPERRVRRVLTATGLGGAVSLCAETVQQVLLPDRTFDLRDVAANTLGAALGAIAVVAIAAANPRSP</sequence>
<feature type="transmembrane region" description="Helical" evidence="1">
    <location>
        <begin position="144"/>
        <end position="163"/>
    </location>
</feature>
<dbReference type="PANTHER" id="PTHR28008">
    <property type="entry name" value="DOMAIN PROTEIN, PUTATIVE (AFU_ORTHOLOGUE AFUA_3G10980)-RELATED"/>
    <property type="match status" value="1"/>
</dbReference>
<keyword evidence="1" id="KW-0812">Transmembrane</keyword>
<feature type="transmembrane region" description="Helical" evidence="1">
    <location>
        <begin position="111"/>
        <end position="132"/>
    </location>
</feature>
<dbReference type="RefSeq" id="WP_122937757.1">
    <property type="nucleotide sequence ID" value="NZ_JBHSNT010000059.1"/>
</dbReference>
<accession>A0A3M8A580</accession>
<keyword evidence="4" id="KW-1185">Reference proteome</keyword>
<dbReference type="OrthoDB" id="3787741at2"/>
<dbReference type="PANTHER" id="PTHR28008:SF1">
    <property type="entry name" value="DOMAIN PROTEIN, PUTATIVE (AFU_ORTHOLOGUE AFUA_3G10980)-RELATED"/>
    <property type="match status" value="1"/>
</dbReference>
<dbReference type="AlphaFoldDB" id="A0A3M8A580"/>
<dbReference type="EMBL" id="RHHB01000035">
    <property type="protein sequence ID" value="RNB46286.1"/>
    <property type="molecule type" value="Genomic_DNA"/>
</dbReference>
<dbReference type="Proteomes" id="UP000275048">
    <property type="component" value="Unassembled WGS sequence"/>
</dbReference>
<feature type="transmembrane region" description="Helical" evidence="1">
    <location>
        <begin position="77"/>
        <end position="99"/>
    </location>
</feature>
<feature type="transmembrane region" description="Helical" evidence="1">
    <location>
        <begin position="31"/>
        <end position="51"/>
    </location>
</feature>
<organism evidence="3 4">
    <name type="scientific">Agromyces tardus</name>
    <dbReference type="NCBI Taxonomy" id="2583849"/>
    <lineage>
        <taxon>Bacteria</taxon>
        <taxon>Bacillati</taxon>
        <taxon>Actinomycetota</taxon>
        <taxon>Actinomycetes</taxon>
        <taxon>Micrococcales</taxon>
        <taxon>Microbacteriaceae</taxon>
        <taxon>Agromyces</taxon>
    </lineage>
</organism>
<reference evidence="3 4" key="1">
    <citation type="submission" date="2018-10" db="EMBL/GenBank/DDBJ databases">
        <title>Isolation, diversity and antibacterial activity of antinobacteria from the wheat rhizosphere soil.</title>
        <authorList>
            <person name="Sun T."/>
        </authorList>
    </citation>
    <scope>NUCLEOTIDE SEQUENCE [LARGE SCALE GENOMIC DNA]</scope>
    <source>
        <strain evidence="3 4">SJ-23</strain>
    </source>
</reference>
<keyword evidence="1" id="KW-1133">Transmembrane helix</keyword>
<comment type="caution">
    <text evidence="3">The sequence shown here is derived from an EMBL/GenBank/DDBJ whole genome shotgun (WGS) entry which is preliminary data.</text>
</comment>
<dbReference type="Pfam" id="PF04892">
    <property type="entry name" value="VanZ"/>
    <property type="match status" value="1"/>
</dbReference>
<protein>
    <submittedName>
        <fullName evidence="3">VanZ family protein</fullName>
    </submittedName>
</protein>
<keyword evidence="1" id="KW-0472">Membrane</keyword>
<evidence type="ECO:0000313" key="3">
    <source>
        <dbReference type="EMBL" id="RNB46286.1"/>
    </source>
</evidence>
<evidence type="ECO:0000256" key="1">
    <source>
        <dbReference type="SAM" id="Phobius"/>
    </source>
</evidence>
<feature type="domain" description="VanZ-like" evidence="2">
    <location>
        <begin position="37"/>
        <end position="158"/>
    </location>
</feature>
<gene>
    <name evidence="3" type="ORF">EDM22_14270</name>
</gene>
<proteinExistence type="predicted"/>
<dbReference type="InterPro" id="IPR006976">
    <property type="entry name" value="VanZ-like"/>
</dbReference>
<evidence type="ECO:0000313" key="4">
    <source>
        <dbReference type="Proteomes" id="UP000275048"/>
    </source>
</evidence>
<name>A0A3M8A580_9MICO</name>